<keyword evidence="3" id="KW-1185">Reference proteome</keyword>
<reference evidence="2" key="1">
    <citation type="journal article" date="2020" name="Stud. Mycol.">
        <title>101 Dothideomycetes genomes: a test case for predicting lifestyles and emergence of pathogens.</title>
        <authorList>
            <person name="Haridas S."/>
            <person name="Albert R."/>
            <person name="Binder M."/>
            <person name="Bloem J."/>
            <person name="Labutti K."/>
            <person name="Salamov A."/>
            <person name="Andreopoulos B."/>
            <person name="Baker S."/>
            <person name="Barry K."/>
            <person name="Bills G."/>
            <person name="Bluhm B."/>
            <person name="Cannon C."/>
            <person name="Castanera R."/>
            <person name="Culley D."/>
            <person name="Daum C."/>
            <person name="Ezra D."/>
            <person name="Gonzalez J."/>
            <person name="Henrissat B."/>
            <person name="Kuo A."/>
            <person name="Liang C."/>
            <person name="Lipzen A."/>
            <person name="Lutzoni F."/>
            <person name="Magnuson J."/>
            <person name="Mondo S."/>
            <person name="Nolan M."/>
            <person name="Ohm R."/>
            <person name="Pangilinan J."/>
            <person name="Park H.-J."/>
            <person name="Ramirez L."/>
            <person name="Alfaro M."/>
            <person name="Sun H."/>
            <person name="Tritt A."/>
            <person name="Yoshinaga Y."/>
            <person name="Zwiers L.-H."/>
            <person name="Turgeon B."/>
            <person name="Goodwin S."/>
            <person name="Spatafora J."/>
            <person name="Crous P."/>
            <person name="Grigoriev I."/>
        </authorList>
    </citation>
    <scope>NUCLEOTIDE SEQUENCE</scope>
    <source>
        <strain evidence="2">CBS 107.79</strain>
    </source>
</reference>
<feature type="domain" description="N-acetyltransferase" evidence="1">
    <location>
        <begin position="16"/>
        <end position="165"/>
    </location>
</feature>
<dbReference type="InterPro" id="IPR000182">
    <property type="entry name" value="GNAT_dom"/>
</dbReference>
<sequence>PTPVRLQDIATAWLGSRGRTGQWGDGTVKHAENPECIERSKEFAESGGAWRRQNHDEGELKNINGVVGGLVVGRANPYVAPATEPELYVNFLATDRRSGRKGIGALLLEKARALAREMGVGVLRLDCYAGNGGGLVRYYEPQGFERGESFEVTGWPGLIMVRRLDKEGEGR</sequence>
<dbReference type="InterPro" id="IPR016181">
    <property type="entry name" value="Acyl_CoA_acyltransferase"/>
</dbReference>
<dbReference type="OrthoDB" id="2821191at2759"/>
<evidence type="ECO:0000313" key="3">
    <source>
        <dbReference type="Proteomes" id="UP000800036"/>
    </source>
</evidence>
<dbReference type="Gene3D" id="3.40.630.30">
    <property type="match status" value="1"/>
</dbReference>
<protein>
    <recommendedName>
        <fullName evidence="1">N-acetyltransferase domain-containing protein</fullName>
    </recommendedName>
</protein>
<feature type="non-terminal residue" evidence="2">
    <location>
        <position position="1"/>
    </location>
</feature>
<gene>
    <name evidence="2" type="ORF">BU23DRAFT_636068</name>
</gene>
<dbReference type="Pfam" id="PF00583">
    <property type="entry name" value="Acetyltransf_1"/>
    <property type="match status" value="1"/>
</dbReference>
<dbReference type="EMBL" id="ML976674">
    <property type="protein sequence ID" value="KAF1974514.1"/>
    <property type="molecule type" value="Genomic_DNA"/>
</dbReference>
<dbReference type="PROSITE" id="PS51186">
    <property type="entry name" value="GNAT"/>
    <property type="match status" value="1"/>
</dbReference>
<dbReference type="CDD" id="cd04301">
    <property type="entry name" value="NAT_SF"/>
    <property type="match status" value="1"/>
</dbReference>
<proteinExistence type="predicted"/>
<dbReference type="AlphaFoldDB" id="A0A6A5VBI7"/>
<dbReference type="SUPFAM" id="SSF55729">
    <property type="entry name" value="Acyl-CoA N-acyltransferases (Nat)"/>
    <property type="match status" value="1"/>
</dbReference>
<organism evidence="2 3">
    <name type="scientific">Bimuria novae-zelandiae CBS 107.79</name>
    <dbReference type="NCBI Taxonomy" id="1447943"/>
    <lineage>
        <taxon>Eukaryota</taxon>
        <taxon>Fungi</taxon>
        <taxon>Dikarya</taxon>
        <taxon>Ascomycota</taxon>
        <taxon>Pezizomycotina</taxon>
        <taxon>Dothideomycetes</taxon>
        <taxon>Pleosporomycetidae</taxon>
        <taxon>Pleosporales</taxon>
        <taxon>Massarineae</taxon>
        <taxon>Didymosphaeriaceae</taxon>
        <taxon>Bimuria</taxon>
    </lineage>
</organism>
<dbReference type="Proteomes" id="UP000800036">
    <property type="component" value="Unassembled WGS sequence"/>
</dbReference>
<evidence type="ECO:0000313" key="2">
    <source>
        <dbReference type="EMBL" id="KAF1974514.1"/>
    </source>
</evidence>
<dbReference type="GO" id="GO:0016747">
    <property type="term" value="F:acyltransferase activity, transferring groups other than amino-acyl groups"/>
    <property type="evidence" value="ECO:0007669"/>
    <property type="project" value="InterPro"/>
</dbReference>
<name>A0A6A5VBI7_9PLEO</name>
<evidence type="ECO:0000259" key="1">
    <source>
        <dbReference type="PROSITE" id="PS51186"/>
    </source>
</evidence>
<accession>A0A6A5VBI7</accession>